<accession>A0A9D1YQH5</accession>
<sequence>MEEKPKYGERCEFSVALCRDTDVFELSPKPPIKWDEVEAAFKENGVQEVIHIRAKRSIEDWFLFDIDGIISFLHLSKKTKVSGGNGYDKLKKLFKQANKMYYNREEGDKGD</sequence>
<protein>
    <submittedName>
        <fullName evidence="1">Uncharacterized protein</fullName>
    </submittedName>
</protein>
<dbReference type="Proteomes" id="UP000824007">
    <property type="component" value="Unassembled WGS sequence"/>
</dbReference>
<reference evidence="1" key="1">
    <citation type="journal article" date="2021" name="PeerJ">
        <title>Extensive microbial diversity within the chicken gut microbiome revealed by metagenomics and culture.</title>
        <authorList>
            <person name="Gilroy R."/>
            <person name="Ravi A."/>
            <person name="Getino M."/>
            <person name="Pursley I."/>
            <person name="Horton D.L."/>
            <person name="Alikhan N.F."/>
            <person name="Baker D."/>
            <person name="Gharbi K."/>
            <person name="Hall N."/>
            <person name="Watson M."/>
            <person name="Adriaenssens E.M."/>
            <person name="Foster-Nyarko E."/>
            <person name="Jarju S."/>
            <person name="Secka A."/>
            <person name="Antonio M."/>
            <person name="Oren A."/>
            <person name="Chaudhuri R.R."/>
            <person name="La Ragione R."/>
            <person name="Hildebrand F."/>
            <person name="Pallen M.J."/>
        </authorList>
    </citation>
    <scope>NUCLEOTIDE SEQUENCE</scope>
    <source>
        <strain evidence="1">ChiSxjej3B15-24422</strain>
    </source>
</reference>
<gene>
    <name evidence="1" type="ORF">H9831_06865</name>
</gene>
<evidence type="ECO:0000313" key="2">
    <source>
        <dbReference type="Proteomes" id="UP000824007"/>
    </source>
</evidence>
<dbReference type="EMBL" id="DXDD01000087">
    <property type="protein sequence ID" value="HIY60381.1"/>
    <property type="molecule type" value="Genomic_DNA"/>
</dbReference>
<comment type="caution">
    <text evidence="1">The sequence shown here is derived from an EMBL/GenBank/DDBJ whole genome shotgun (WGS) entry which is preliminary data.</text>
</comment>
<dbReference type="AlphaFoldDB" id="A0A9D1YQH5"/>
<reference evidence="1" key="2">
    <citation type="submission" date="2021-04" db="EMBL/GenBank/DDBJ databases">
        <authorList>
            <person name="Gilroy R."/>
        </authorList>
    </citation>
    <scope>NUCLEOTIDE SEQUENCE</scope>
    <source>
        <strain evidence="1">ChiSxjej3B15-24422</strain>
    </source>
</reference>
<organism evidence="1 2">
    <name type="scientific">Candidatus Eisenbergiella pullistercoris</name>
    <dbReference type="NCBI Taxonomy" id="2838555"/>
    <lineage>
        <taxon>Bacteria</taxon>
        <taxon>Bacillati</taxon>
        <taxon>Bacillota</taxon>
        <taxon>Clostridia</taxon>
        <taxon>Lachnospirales</taxon>
        <taxon>Lachnospiraceae</taxon>
        <taxon>Eisenbergiella</taxon>
    </lineage>
</organism>
<evidence type="ECO:0000313" key="1">
    <source>
        <dbReference type="EMBL" id="HIY60381.1"/>
    </source>
</evidence>
<proteinExistence type="predicted"/>
<name>A0A9D1YQH5_9FIRM</name>